<dbReference type="FunFam" id="3.40.605.10:FF:000005">
    <property type="entry name" value="Succinate-semialdehyde dehydrogenase I"/>
    <property type="match status" value="1"/>
</dbReference>
<feature type="domain" description="Aldehyde dehydrogenase" evidence="6">
    <location>
        <begin position="281"/>
        <end position="739"/>
    </location>
</feature>
<name>A4VFQ2_STUS1</name>
<evidence type="ECO:0000256" key="1">
    <source>
        <dbReference type="ARBA" id="ARBA00009986"/>
    </source>
</evidence>
<gene>
    <name evidence="7" type="primary">gabD-2</name>
    <name evidence="7" type="ordered locus">PST_0096</name>
</gene>
<evidence type="ECO:0000256" key="2">
    <source>
        <dbReference type="ARBA" id="ARBA00022857"/>
    </source>
</evidence>
<dbReference type="KEGG" id="psa:PST_0096"/>
<dbReference type="PROSITE" id="PS00070">
    <property type="entry name" value="ALDEHYDE_DEHYDR_CYS"/>
    <property type="match status" value="1"/>
</dbReference>
<keyword evidence="8" id="KW-1185">Reference proteome</keyword>
<dbReference type="GO" id="GO:0005829">
    <property type="term" value="C:cytosol"/>
    <property type="evidence" value="ECO:0007669"/>
    <property type="project" value="TreeGrafter"/>
</dbReference>
<dbReference type="FunFam" id="3.40.309.10:FF:000004">
    <property type="entry name" value="Succinate-semialdehyde dehydrogenase I"/>
    <property type="match status" value="1"/>
</dbReference>
<evidence type="ECO:0000259" key="6">
    <source>
        <dbReference type="Pfam" id="PF00171"/>
    </source>
</evidence>
<evidence type="ECO:0000256" key="3">
    <source>
        <dbReference type="ARBA" id="ARBA00023002"/>
    </source>
</evidence>
<evidence type="ECO:0000256" key="5">
    <source>
        <dbReference type="RuleBase" id="RU003345"/>
    </source>
</evidence>
<accession>A4VFQ2</accession>
<dbReference type="Gene3D" id="3.40.309.10">
    <property type="entry name" value="Aldehyde Dehydrogenase, Chain A, domain 2"/>
    <property type="match status" value="1"/>
</dbReference>
<dbReference type="Gene3D" id="3.40.605.10">
    <property type="entry name" value="Aldehyde Dehydrogenase, Chain A, domain 1"/>
    <property type="match status" value="1"/>
</dbReference>
<dbReference type="AlphaFoldDB" id="A4VFQ2"/>
<dbReference type="InterPro" id="IPR050740">
    <property type="entry name" value="Aldehyde_DH_Superfamily"/>
</dbReference>
<dbReference type="NCBIfam" id="NF008415">
    <property type="entry name" value="PRK11241.1"/>
    <property type="match status" value="1"/>
</dbReference>
<dbReference type="Proteomes" id="UP000000233">
    <property type="component" value="Chromosome"/>
</dbReference>
<keyword evidence="3 5" id="KW-0560">Oxidoreductase</keyword>
<dbReference type="InterPro" id="IPR016162">
    <property type="entry name" value="Ald_DH_N"/>
</dbReference>
<reference evidence="7 8" key="1">
    <citation type="journal article" date="2008" name="Proc. Natl. Acad. Sci. U.S.A.">
        <title>Nitrogen fixation island and rhizosphere competence traits in the genome of root-associated Pseudomonas stutzeri A1501.</title>
        <authorList>
            <person name="Yan Y."/>
            <person name="Yang J."/>
            <person name="Dou Y."/>
            <person name="Chen M."/>
            <person name="Ping S."/>
            <person name="Peng J."/>
            <person name="Lu W."/>
            <person name="Zhang W."/>
            <person name="Yao Z."/>
            <person name="Li H."/>
            <person name="Liu W."/>
            <person name="He S."/>
            <person name="Geng L."/>
            <person name="Zhang X."/>
            <person name="Yang F."/>
            <person name="Yu H."/>
            <person name="Zhan Y."/>
            <person name="Li D."/>
            <person name="Lin Z."/>
            <person name="Wang Y."/>
            <person name="Elmerich C."/>
            <person name="Lin M."/>
            <person name="Jin Q."/>
        </authorList>
    </citation>
    <scope>NUCLEOTIDE SEQUENCE [LARGE SCALE GENOMIC DNA]</scope>
    <source>
        <strain evidence="7 8">A1501</strain>
    </source>
</reference>
<dbReference type="EMBL" id="CP000304">
    <property type="protein sequence ID" value="ABP77803.1"/>
    <property type="molecule type" value="Genomic_DNA"/>
</dbReference>
<dbReference type="InterPro" id="IPR015590">
    <property type="entry name" value="Aldehyde_DH_dom"/>
</dbReference>
<dbReference type="InterPro" id="IPR016160">
    <property type="entry name" value="Ald_DH_CS_CYS"/>
</dbReference>
<dbReference type="InterPro" id="IPR029510">
    <property type="entry name" value="Ald_DH_CS_GLU"/>
</dbReference>
<dbReference type="InterPro" id="IPR016163">
    <property type="entry name" value="Ald_DH_C"/>
</dbReference>
<evidence type="ECO:0000256" key="4">
    <source>
        <dbReference type="PROSITE-ProRule" id="PRU10007"/>
    </source>
</evidence>
<dbReference type="InterPro" id="IPR016161">
    <property type="entry name" value="Ald_DH/histidinol_DH"/>
</dbReference>
<protein>
    <submittedName>
        <fullName evidence="7">Succinate-semialdehyde dehydrogenase</fullName>
    </submittedName>
</protein>
<proteinExistence type="inferred from homology"/>
<dbReference type="PROSITE" id="PS00687">
    <property type="entry name" value="ALDEHYDE_DEHYDR_GLU"/>
    <property type="match status" value="1"/>
</dbReference>
<dbReference type="GO" id="GO:0004777">
    <property type="term" value="F:succinate-semialdehyde dehydrogenase (NAD+) activity"/>
    <property type="evidence" value="ECO:0007669"/>
    <property type="project" value="TreeGrafter"/>
</dbReference>
<dbReference type="NCBIfam" id="TIGR01780">
    <property type="entry name" value="SSADH"/>
    <property type="match status" value="1"/>
</dbReference>
<dbReference type="HOGENOM" id="CLU_005391_5_0_6"/>
<feature type="active site" evidence="4">
    <location>
        <position position="517"/>
    </location>
</feature>
<keyword evidence="2" id="KW-0521">NADP</keyword>
<dbReference type="eggNOG" id="COG1012">
    <property type="taxonomic scope" value="Bacteria"/>
</dbReference>
<dbReference type="InterPro" id="IPR010102">
    <property type="entry name" value="Succ_semiAld_DH"/>
</dbReference>
<dbReference type="PANTHER" id="PTHR43353:SF5">
    <property type="entry name" value="SUCCINATE-SEMIALDEHYDE DEHYDROGENASE, MITOCHONDRIAL"/>
    <property type="match status" value="1"/>
</dbReference>
<dbReference type="CDD" id="cd07103">
    <property type="entry name" value="ALDH_F5_SSADH_GabD"/>
    <property type="match status" value="1"/>
</dbReference>
<sequence length="744" mass="79606">MSAGCARSVGAELVVAGLAAAADVAEGLLDRGLIAFCGDLGELVGGGREVAADLTGFVEVLEELRLQTSRLAQLFGRGIRAVEAAHAGIGDGGDGIGGGGHLGLVVRLLAVDYLGLDLAHVPRHELIAGLAGFDHLFRFHLRLDGSAGQQDRGHGACHQCFHGNSLSILGCRRLAPPARNYTPTRTQVWVTRRDRPRRHQAGQWHDNAERHELAGRPAAVLAWSFAVQCGGRNRAAKDGSDDRRVRQTFRSGPAATMPEETAMQLKDTALFRQQAYIDGAWLDADSGQTISVNNPATGEILGTVPKMGAAETRRAIDAAERALPAWRDLTAKERSQKLRRWFELLMENQDDLGRLMTLEQGKPLAEAKGEIAYAASFIEWFAEEAKRIYGDTIPGHQKDKRILVIKQPIGVTAAITPWNFPAAMITRKAGPALAAGCTMVIKPASQTPFSALAMVELAERAGIPKGVLSVVTGSAGDIGNELTANPKVRKISFTGSTEVGAKLMEQCAPGIKKVSLELGGNAPFIVFDDADLDEAVKGAMQSKYRNAGQTCVCVNRIYVQDGVYDAFAEKFQAAVAKLRVGNGLEEGTDIGPLIDDRAAAKVREHIEDAVAQGARLVAGGQAHQMGGSYFEPTVLVDVPDSAKVAKEETFGPLAPLFRFKDEAEAISKANDTEFGLASYFYARDLGRVFRVAEALEYGMVGINTGLISTEVAPFGGVKSSGLGREGSKYGIEDYLEIKYLCMGI</sequence>
<dbReference type="SUPFAM" id="SSF53720">
    <property type="entry name" value="ALDH-like"/>
    <property type="match status" value="1"/>
</dbReference>
<evidence type="ECO:0000313" key="8">
    <source>
        <dbReference type="Proteomes" id="UP000000233"/>
    </source>
</evidence>
<dbReference type="PANTHER" id="PTHR43353">
    <property type="entry name" value="SUCCINATE-SEMIALDEHYDE DEHYDROGENASE, MITOCHONDRIAL"/>
    <property type="match status" value="1"/>
</dbReference>
<evidence type="ECO:0000313" key="7">
    <source>
        <dbReference type="EMBL" id="ABP77803.1"/>
    </source>
</evidence>
<organism evidence="7 8">
    <name type="scientific">Stutzerimonas stutzeri (strain A1501)</name>
    <name type="common">Pseudomonas stutzeri</name>
    <dbReference type="NCBI Taxonomy" id="379731"/>
    <lineage>
        <taxon>Bacteria</taxon>
        <taxon>Pseudomonadati</taxon>
        <taxon>Pseudomonadota</taxon>
        <taxon>Gammaproteobacteria</taxon>
        <taxon>Pseudomonadales</taxon>
        <taxon>Pseudomonadaceae</taxon>
        <taxon>Stutzerimonas</taxon>
    </lineage>
</organism>
<dbReference type="Pfam" id="PF00171">
    <property type="entry name" value="Aldedh"/>
    <property type="match status" value="1"/>
</dbReference>
<comment type="similarity">
    <text evidence="1 5">Belongs to the aldehyde dehydrogenase family.</text>
</comment>
<dbReference type="GO" id="GO:0009450">
    <property type="term" value="P:gamma-aminobutyric acid catabolic process"/>
    <property type="evidence" value="ECO:0007669"/>
    <property type="project" value="InterPro"/>
</dbReference>